<dbReference type="Pfam" id="PF22287">
    <property type="entry name" value="TraI-like_C"/>
    <property type="match status" value="1"/>
</dbReference>
<dbReference type="InterPro" id="IPR054461">
    <property type="entry name" value="TraI-like_C"/>
</dbReference>
<dbReference type="Pfam" id="PF18821">
    <property type="entry name" value="LPD7"/>
    <property type="match status" value="1"/>
</dbReference>
<evidence type="ECO:0000259" key="1">
    <source>
        <dbReference type="Pfam" id="PF03432"/>
    </source>
</evidence>
<evidence type="ECO:0000313" key="6">
    <source>
        <dbReference type="Proteomes" id="UP000710385"/>
    </source>
</evidence>
<proteinExistence type="predicted"/>
<dbReference type="NCBIfam" id="NF041893">
    <property type="entry name" value="TraI_MobP_relax"/>
    <property type="match status" value="1"/>
</dbReference>
<feature type="domain" description="TraI-like C-terminal" evidence="3">
    <location>
        <begin position="589"/>
        <end position="673"/>
    </location>
</feature>
<accession>A0A928TWC6</accession>
<evidence type="ECO:0000259" key="2">
    <source>
        <dbReference type="Pfam" id="PF18821"/>
    </source>
</evidence>
<gene>
    <name evidence="5" type="ORF">HS096_07550</name>
</gene>
<dbReference type="Proteomes" id="UP000710385">
    <property type="component" value="Unassembled WGS sequence"/>
</dbReference>
<dbReference type="InterPro" id="IPR040677">
    <property type="entry name" value="LPD7"/>
</dbReference>
<feature type="domain" description="MobA/VirD2-like nuclease" evidence="1">
    <location>
        <begin position="52"/>
        <end position="177"/>
    </location>
</feature>
<dbReference type="Pfam" id="PF03432">
    <property type="entry name" value="Relaxase"/>
    <property type="match status" value="1"/>
</dbReference>
<organism evidence="5 6">
    <name type="scientific">candidate division WWE3 bacterium</name>
    <dbReference type="NCBI Taxonomy" id="2053526"/>
    <lineage>
        <taxon>Bacteria</taxon>
        <taxon>Katanobacteria</taxon>
    </lineage>
</organism>
<dbReference type="AlphaFoldDB" id="A0A928TWC6"/>
<feature type="domain" description="TraI-like middle" evidence="4">
    <location>
        <begin position="197"/>
        <end position="284"/>
    </location>
</feature>
<sequence>MIAKRIESRQRTASNVVRLTRYIVNAKGGIDPRNWERTADYVLDLHADPNEKGEKVSGVRVTNCHTDDPADATCLILATQARNTRSGKEKTYHLVFSFPPGEHPSLNVLHEIEDALCESIGYADHQRVSAVHIDTDHLHVHVAINKVHPIGLQNIEPYYDQKRLMQACEQLEIKYGLERTNHGIKGKEVGRGSGVTSRIKSIEDQSGIETLATYITKNVGRKLSEAKDWQSVHAALFEYGLLMKPRGTGLVIGDVRSNLWVRASQCQRDFSMKNMTDRFGPYEAPKEQWKQKPGYVPRPVHHHPSSANLFSQYQREKQLCLLTRKKELEKIRTDSAAYLLQLRHWKNHQQVMLKLGNKGVIRKMMGADIRRQAVLARKNHQASNQRKRRQVLSNAVMPSWSDWLMQKAMAGDRDALEVLRSRENRERRFRGDLLRAAGDFNQTKSILLKAFNPAVRKDGTVSYRTADGGTVMDRKDHIQTGKVSTVTTLFALTLAVEKFGGRALIVEGTKDFCEKVSELAAIHRLNITFVDPVMEQHRQQKVTAFERVATINKIPVNQAAVLNKPDCPKVPEDKEGVLTGNQDQVSGAIIEWIQKRNVLKDRQHSLEYHRLWMVTDAGNAIYQGRRKMMDGSEVLLLKKGNDMLVKPCSSRVVAKASRWKIGRSVFIDRQGRFIGKSKEIEI</sequence>
<reference evidence="5" key="1">
    <citation type="submission" date="2020-05" db="EMBL/GenBank/DDBJ databases">
        <title>High-Quality Genomes of Partial-Nitritation/Anammox System by Hierarchical Clustering Based Hybrid Assembly.</title>
        <authorList>
            <person name="Liu L."/>
            <person name="Wang Y."/>
            <person name="Che Y."/>
            <person name="Chen Y."/>
            <person name="Xia Y."/>
            <person name="Luo R."/>
            <person name="Cheng S.H."/>
            <person name="Zheng C."/>
            <person name="Zhang T."/>
        </authorList>
    </citation>
    <scope>NUCLEOTIDE SEQUENCE</scope>
    <source>
        <strain evidence="5">H1_PAT1</strain>
    </source>
</reference>
<evidence type="ECO:0000313" key="5">
    <source>
        <dbReference type="EMBL" id="MBE7526095.1"/>
    </source>
</evidence>
<evidence type="ECO:0000259" key="3">
    <source>
        <dbReference type="Pfam" id="PF22287"/>
    </source>
</evidence>
<dbReference type="InterPro" id="IPR049751">
    <property type="entry name" value="TraI/MobA_relaxases"/>
</dbReference>
<feature type="domain" description="Large polyvalent protein-associated" evidence="2">
    <location>
        <begin position="452"/>
        <end position="540"/>
    </location>
</feature>
<dbReference type="Pfam" id="PF22863">
    <property type="entry name" value="TraI_middle"/>
    <property type="match status" value="1"/>
</dbReference>
<protein>
    <submittedName>
        <fullName evidence="5">Relaxase/mobilization nuclease domain-containing protein</fullName>
    </submittedName>
</protein>
<dbReference type="InterPro" id="IPR005094">
    <property type="entry name" value="Endonuclease_MobA/VirD2"/>
</dbReference>
<dbReference type="InterPro" id="IPR054462">
    <property type="entry name" value="TraI_M"/>
</dbReference>
<comment type="caution">
    <text evidence="5">The sequence shown here is derived from an EMBL/GenBank/DDBJ whole genome shotgun (WGS) entry which is preliminary data.</text>
</comment>
<dbReference type="EMBL" id="JABTTY010000004">
    <property type="protein sequence ID" value="MBE7526095.1"/>
    <property type="molecule type" value="Genomic_DNA"/>
</dbReference>
<evidence type="ECO:0000259" key="4">
    <source>
        <dbReference type="Pfam" id="PF22863"/>
    </source>
</evidence>
<name>A0A928TWC6_UNCKA</name>